<proteinExistence type="predicted"/>
<reference evidence="1" key="1">
    <citation type="submission" date="2022-08" db="EMBL/GenBank/DDBJ databases">
        <authorList>
            <consortium name="DOE Joint Genome Institute"/>
            <person name="Min B."/>
            <person name="Riley R."/>
            <person name="Sierra-Patev S."/>
            <person name="Naranjo-Ortiz M."/>
            <person name="Looney B."/>
            <person name="Konkel Z."/>
            <person name="Slot J.C."/>
            <person name="Sakamoto Y."/>
            <person name="Steenwyk J.L."/>
            <person name="Rokas A."/>
            <person name="Carro J."/>
            <person name="Camarero S."/>
            <person name="Ferreira P."/>
            <person name="Molpeceres G."/>
            <person name="Ruiz-Duenas F.J."/>
            <person name="Serrano A."/>
            <person name="Henrissat B."/>
            <person name="Drula E."/>
            <person name="Hughes K.W."/>
            <person name="Mata J.L."/>
            <person name="Ishikawa N.K."/>
            <person name="Vargas-Isla R."/>
            <person name="Ushijima S."/>
            <person name="Smith C.A."/>
            <person name="Ahrendt S."/>
            <person name="Andreopoulos W."/>
            <person name="He G."/>
            <person name="Labutti K."/>
            <person name="Lipzen A."/>
            <person name="Ng V."/>
            <person name="Sandor L."/>
            <person name="Barry K."/>
            <person name="Martinez A.T."/>
            <person name="Xiao Y."/>
            <person name="Gibbons J.G."/>
            <person name="Terashima K."/>
            <person name="Hibbett D.S."/>
            <person name="Grigoriev I.V."/>
        </authorList>
    </citation>
    <scope>NUCLEOTIDE SEQUENCE</scope>
    <source>
        <strain evidence="1">Sp2 HRB7682 ss15</strain>
    </source>
</reference>
<protein>
    <recommendedName>
        <fullName evidence="3">TIR domain-containing protein</fullName>
    </recommendedName>
</protein>
<evidence type="ECO:0000313" key="2">
    <source>
        <dbReference type="Proteomes" id="UP001150238"/>
    </source>
</evidence>
<reference evidence="1" key="2">
    <citation type="journal article" date="2023" name="Proc. Natl. Acad. Sci. U.S.A.">
        <title>A global phylogenomic analysis of the shiitake genus Lentinula.</title>
        <authorList>
            <person name="Sierra-Patev S."/>
            <person name="Min B."/>
            <person name="Naranjo-Ortiz M."/>
            <person name="Looney B."/>
            <person name="Konkel Z."/>
            <person name="Slot J.C."/>
            <person name="Sakamoto Y."/>
            <person name="Steenwyk J.L."/>
            <person name="Rokas A."/>
            <person name="Carro J."/>
            <person name="Camarero S."/>
            <person name="Ferreira P."/>
            <person name="Molpeceres G."/>
            <person name="Ruiz-Duenas F.J."/>
            <person name="Serrano A."/>
            <person name="Henrissat B."/>
            <person name="Drula E."/>
            <person name="Hughes K.W."/>
            <person name="Mata J.L."/>
            <person name="Ishikawa N.K."/>
            <person name="Vargas-Isla R."/>
            <person name="Ushijima S."/>
            <person name="Smith C.A."/>
            <person name="Donoghue J."/>
            <person name="Ahrendt S."/>
            <person name="Andreopoulos W."/>
            <person name="He G."/>
            <person name="LaButti K."/>
            <person name="Lipzen A."/>
            <person name="Ng V."/>
            <person name="Riley R."/>
            <person name="Sandor L."/>
            <person name="Barry K."/>
            <person name="Martinez A.T."/>
            <person name="Xiao Y."/>
            <person name="Gibbons J.G."/>
            <person name="Terashima K."/>
            <person name="Grigoriev I.V."/>
            <person name="Hibbett D."/>
        </authorList>
    </citation>
    <scope>NUCLEOTIDE SEQUENCE</scope>
    <source>
        <strain evidence="1">Sp2 HRB7682 ss15</strain>
    </source>
</reference>
<comment type="caution">
    <text evidence="1">The sequence shown here is derived from an EMBL/GenBank/DDBJ whole genome shotgun (WGS) entry which is preliminary data.</text>
</comment>
<dbReference type="Proteomes" id="UP001150238">
    <property type="component" value="Unassembled WGS sequence"/>
</dbReference>
<gene>
    <name evidence="1" type="ORF">C8J55DRAFT_578021</name>
</gene>
<dbReference type="EMBL" id="JANVFS010000021">
    <property type="protein sequence ID" value="KAJ4475914.1"/>
    <property type="molecule type" value="Genomic_DNA"/>
</dbReference>
<name>A0A9W9DLC1_9AGAR</name>
<sequence>MHTPKMTVLQDTTNNQPERRTSYTCIIFYRWYTQDGKNRGRVMARMVAKALEALDVTVWLDQQQMSKQATREQVIAGIHKAFQRVQYVIILAAPGDWDRFVNEDDIHRWEWEMSLKSRKPVWVLQYETICPRLDLQTNLVRELLLFSNFLADLVLKRSIEVRSLTTENFYDVLEEITKGPCTT</sequence>
<accession>A0A9W9DLC1</accession>
<organism evidence="1 2">
    <name type="scientific">Lentinula lateritia</name>
    <dbReference type="NCBI Taxonomy" id="40482"/>
    <lineage>
        <taxon>Eukaryota</taxon>
        <taxon>Fungi</taxon>
        <taxon>Dikarya</taxon>
        <taxon>Basidiomycota</taxon>
        <taxon>Agaricomycotina</taxon>
        <taxon>Agaricomycetes</taxon>
        <taxon>Agaricomycetidae</taxon>
        <taxon>Agaricales</taxon>
        <taxon>Marasmiineae</taxon>
        <taxon>Omphalotaceae</taxon>
        <taxon>Lentinula</taxon>
    </lineage>
</organism>
<evidence type="ECO:0000313" key="1">
    <source>
        <dbReference type="EMBL" id="KAJ4475914.1"/>
    </source>
</evidence>
<dbReference type="AlphaFoldDB" id="A0A9W9DLC1"/>
<evidence type="ECO:0008006" key="3">
    <source>
        <dbReference type="Google" id="ProtNLM"/>
    </source>
</evidence>